<protein>
    <submittedName>
        <fullName evidence="1">Uncharacterized protein</fullName>
    </submittedName>
</protein>
<proteinExistence type="predicted"/>
<reference evidence="1" key="1">
    <citation type="journal article" date="2020" name="Phytopathology">
        <title>Genome Sequence Resources of Colletotrichum truncatum, C. plurivorum, C. musicola, and C. sojae: Four Species Pathogenic to Soybean (Glycine max).</title>
        <authorList>
            <person name="Rogerio F."/>
            <person name="Boufleur T.R."/>
            <person name="Ciampi-Guillardi M."/>
            <person name="Sukno S.A."/>
            <person name="Thon M.R."/>
            <person name="Massola Junior N.S."/>
            <person name="Baroncelli R."/>
        </authorList>
    </citation>
    <scope>NUCLEOTIDE SEQUENCE</scope>
    <source>
        <strain evidence="1">LFN00145</strain>
    </source>
</reference>
<organism evidence="1 2">
    <name type="scientific">Colletotrichum plurivorum</name>
    <dbReference type="NCBI Taxonomy" id="2175906"/>
    <lineage>
        <taxon>Eukaryota</taxon>
        <taxon>Fungi</taxon>
        <taxon>Dikarya</taxon>
        <taxon>Ascomycota</taxon>
        <taxon>Pezizomycotina</taxon>
        <taxon>Sordariomycetes</taxon>
        <taxon>Hypocreomycetidae</taxon>
        <taxon>Glomerellales</taxon>
        <taxon>Glomerellaceae</taxon>
        <taxon>Colletotrichum</taxon>
        <taxon>Colletotrichum orchidearum species complex</taxon>
    </lineage>
</organism>
<accession>A0A8H6NCW1</accession>
<evidence type="ECO:0000313" key="2">
    <source>
        <dbReference type="Proteomes" id="UP000654918"/>
    </source>
</evidence>
<gene>
    <name evidence="1" type="ORF">CPLU01_08228</name>
</gene>
<dbReference type="AlphaFoldDB" id="A0A8H6NCW1"/>
<comment type="caution">
    <text evidence="1">The sequence shown here is derived from an EMBL/GenBank/DDBJ whole genome shotgun (WGS) entry which is preliminary data.</text>
</comment>
<dbReference type="Proteomes" id="UP000654918">
    <property type="component" value="Unassembled WGS sequence"/>
</dbReference>
<dbReference type="EMBL" id="WIGO01000115">
    <property type="protein sequence ID" value="KAF6828902.1"/>
    <property type="molecule type" value="Genomic_DNA"/>
</dbReference>
<sequence>MASVLRRCRAVVFDLFSKHIETTRVESRTEPQLYGVVRWGGNGRHGSGRVVLANVLLIRQVGKYGTRVGTQESGQEEQAYDVAAPTHVVFFGFFGFFCDFSQHDIVN</sequence>
<keyword evidence="2" id="KW-1185">Reference proteome</keyword>
<name>A0A8H6NCW1_9PEZI</name>
<evidence type="ECO:0000313" key="1">
    <source>
        <dbReference type="EMBL" id="KAF6828902.1"/>
    </source>
</evidence>